<reference evidence="3" key="2">
    <citation type="journal article" date="2011" name="Stand. Genomic Sci.">
        <title>Complete genome sequence of Weeksella virosa type strain (9751T).</title>
        <authorList>
            <person name="Lang E."/>
            <person name="Teshima H."/>
            <person name="Lucas S."/>
            <person name="Lapidus A."/>
            <person name="Hammon N."/>
            <person name="Deshpande S."/>
            <person name="Nolan M."/>
            <person name="Cheng J."/>
            <person name="Pitluck S."/>
            <person name="Liolios K."/>
            <person name="Pagani I."/>
            <person name="Mikhailova N."/>
            <person name="Ivanova N."/>
            <person name="Mavromatis K."/>
            <person name="Pati A."/>
            <person name="Tapia R."/>
            <person name="Han C."/>
            <person name="Goodwin L."/>
            <person name="Chen A."/>
            <person name="Palaniappan K."/>
            <person name="Land M."/>
            <person name="Hauser L."/>
            <person name="Chang Y."/>
            <person name="Jeffries C."/>
            <person name="Brambilla E."/>
            <person name="Kopitz M."/>
            <person name="Rohde M."/>
            <person name="Goker M."/>
            <person name="Tindall B."/>
            <person name="Detter J."/>
            <person name="Woyke T."/>
            <person name="Bristow J."/>
            <person name="Eisen J."/>
            <person name="Markowitz V."/>
            <person name="Hugenholtz P."/>
            <person name="Klenk H."/>
            <person name="Kyrpides N."/>
        </authorList>
    </citation>
    <scope>NUCLEOTIDE SEQUENCE [LARGE SCALE GENOMIC DNA]</scope>
    <source>
        <strain evidence="3">ATCC 43766 / DSM 16922 / JCM 21250 / NBRC 16016 / NCTC 11634 / CL345/78</strain>
    </source>
</reference>
<dbReference type="STRING" id="865938.Weevi_0456"/>
<keyword evidence="3" id="KW-1185">Reference proteome</keyword>
<dbReference type="eggNOG" id="ENOG502Z85N">
    <property type="taxonomic scope" value="Bacteria"/>
</dbReference>
<sequence length="553" mass="62522">MKKSLILLSLVFPTLSLLAQVDLGPGSLTGSIESTGQWYQDDKDLNFEQPDDPFRSNNYIKFDYTLGKFSAGMQYEAYLPSALLGYSEKLNDNKIATYYFRYKGDKVDVTAGNFYDQFGSGLVYRSWEDRQIGINNSMRGVRVAYTPNDFTTLKGIVGNQRIGFETSAGTIGGLDLETNLLRMFNSESNSTLNLGLSYVGQHESYTGAIEDFPQNASNFSTRLGYSGSSGFYGNVEYIHKGEQPVLSAGVPSEKYYDGNALLINTGYSTRGFGVNATFRRMENMGMYAERALSEPSANVYNEGIVNYIPALTRQHDYLLTNIYVYQAQPNINFEKEEAGEIGGQLDLYYNFKKGSALGGKYGTKLAVNASYWNGLNANFDGDYYGTKYFDFGKKFFHDVNFEINKKWTDKFSMIFTYANIYYNKGIVEGGNYSSILSNVVVGDFLYKLNPKNSVRFELQHLQTKRDRKNWAAALVEYNFNYNWNFYLSDTYNYGNDDKDKRFHYYSVGGSYSKESTRVSLNYGRQRGGLICVGGVCRFVPENTGLTVSLYQSF</sequence>
<evidence type="ECO:0000256" key="1">
    <source>
        <dbReference type="SAM" id="SignalP"/>
    </source>
</evidence>
<feature type="signal peptide" evidence="1">
    <location>
        <begin position="1"/>
        <end position="19"/>
    </location>
</feature>
<proteinExistence type="predicted"/>
<dbReference type="EMBL" id="CP002455">
    <property type="protein sequence ID" value="ADX67175.1"/>
    <property type="molecule type" value="Genomic_DNA"/>
</dbReference>
<dbReference type="OrthoDB" id="5480631at2"/>
<dbReference type="HOGENOM" id="CLU_491626_0_0_10"/>
<protein>
    <submittedName>
        <fullName evidence="2">Uncharacterized protein</fullName>
    </submittedName>
</protein>
<dbReference type="RefSeq" id="WP_013597567.1">
    <property type="nucleotide sequence ID" value="NC_015144.1"/>
</dbReference>
<dbReference type="Pfam" id="PF19494">
    <property type="entry name" value="DUF6029"/>
    <property type="match status" value="1"/>
</dbReference>
<feature type="chain" id="PRO_5003253612" evidence="1">
    <location>
        <begin position="20"/>
        <end position="553"/>
    </location>
</feature>
<gene>
    <name evidence="2" type="ordered locus">Weevi_0456</name>
</gene>
<dbReference type="InterPro" id="IPR046070">
    <property type="entry name" value="DUF6029"/>
</dbReference>
<name>F0NYX3_WEEVC</name>
<dbReference type="AlphaFoldDB" id="F0NYX3"/>
<organism evidence="2 3">
    <name type="scientific">Weeksella virosa (strain ATCC 43766 / DSM 16922 / JCM 21250 / CCUG 30538 / CDC 9751 / IAM 14551 / NBRC 16016 / NCTC 11634 / CL345/78)</name>
    <dbReference type="NCBI Taxonomy" id="865938"/>
    <lineage>
        <taxon>Bacteria</taxon>
        <taxon>Pseudomonadati</taxon>
        <taxon>Bacteroidota</taxon>
        <taxon>Flavobacteriia</taxon>
        <taxon>Flavobacteriales</taxon>
        <taxon>Weeksellaceae</taxon>
        <taxon>Weeksella</taxon>
    </lineage>
</organism>
<accession>F0NYX3</accession>
<reference evidence="2 3" key="1">
    <citation type="journal article" date="2011" name="Stand. Genomic Sci.">
        <title>Complete genome sequence of Weeksella virosa type strain (9751).</title>
        <authorList>
            <person name="Lang E."/>
            <person name="Teshima H."/>
            <person name="Lucas S."/>
            <person name="Lapidus A."/>
            <person name="Hammon N."/>
            <person name="Deshpande S."/>
            <person name="Nolan M."/>
            <person name="Cheng J.F."/>
            <person name="Pitluck S."/>
            <person name="Liolios K."/>
            <person name="Pagani I."/>
            <person name="Mikhailova N."/>
            <person name="Ivanova N."/>
            <person name="Mavromatis K."/>
            <person name="Pati A."/>
            <person name="Tapia R."/>
            <person name="Han C."/>
            <person name="Goodwin L."/>
            <person name="Chen A."/>
            <person name="Palaniappan K."/>
            <person name="Land M."/>
            <person name="Hauser L."/>
            <person name="Chang Y.J."/>
            <person name="Jeffries C.D."/>
            <person name="Brambilla E.M."/>
            <person name="Kopitz M."/>
            <person name="Rohde M."/>
            <person name="Goker M."/>
            <person name="Tindall B.J."/>
            <person name="Detter J.C."/>
            <person name="Woyke T."/>
            <person name="Bristow J."/>
            <person name="Eisen J.A."/>
            <person name="Markowitz V."/>
            <person name="Hugenholtz P."/>
            <person name="Klenk H.P."/>
            <person name="Kyrpides N.C."/>
        </authorList>
    </citation>
    <scope>NUCLEOTIDE SEQUENCE [LARGE SCALE GENOMIC DNA]</scope>
    <source>
        <strain evidence="3">ATCC 43766 / DSM 16922 / JCM 21250 / NBRC 16016 / NCTC 11634 / CL345/78</strain>
    </source>
</reference>
<evidence type="ECO:0000313" key="3">
    <source>
        <dbReference type="Proteomes" id="UP000008641"/>
    </source>
</evidence>
<dbReference type="KEGG" id="wvi:Weevi_0456"/>
<keyword evidence="1" id="KW-0732">Signal</keyword>
<evidence type="ECO:0000313" key="2">
    <source>
        <dbReference type="EMBL" id="ADX67175.1"/>
    </source>
</evidence>
<dbReference type="Proteomes" id="UP000008641">
    <property type="component" value="Chromosome"/>
</dbReference>